<comment type="catalytic activity">
    <reaction evidence="5">
        <text>L-threonyl-[protein] + ATP = O-phospho-L-threonyl-[protein] + ADP + H(+)</text>
        <dbReference type="Rhea" id="RHEA:46608"/>
        <dbReference type="Rhea" id="RHEA-COMP:11060"/>
        <dbReference type="Rhea" id="RHEA-COMP:11605"/>
        <dbReference type="ChEBI" id="CHEBI:15378"/>
        <dbReference type="ChEBI" id="CHEBI:30013"/>
        <dbReference type="ChEBI" id="CHEBI:30616"/>
        <dbReference type="ChEBI" id="CHEBI:61977"/>
        <dbReference type="ChEBI" id="CHEBI:456216"/>
        <dbReference type="EC" id="2.7.11.1"/>
    </reaction>
</comment>
<feature type="domain" description="Death" evidence="8">
    <location>
        <begin position="203"/>
        <end position="282"/>
    </location>
</feature>
<evidence type="ECO:0000259" key="7">
    <source>
        <dbReference type="PROSITE" id="PS50011"/>
    </source>
</evidence>
<proteinExistence type="predicted"/>
<keyword evidence="2" id="KW-0547">Nucleotide-binding</keyword>
<evidence type="ECO:0000256" key="3">
    <source>
        <dbReference type="ARBA" id="ARBA00022777"/>
    </source>
</evidence>
<dbReference type="PANTHER" id="PTHR44329">
    <property type="entry name" value="SERINE/THREONINE-PROTEIN KINASE TNNI3K-RELATED"/>
    <property type="match status" value="1"/>
</dbReference>
<dbReference type="OrthoDB" id="39098at2759"/>
<keyword evidence="4" id="KW-0067">ATP-binding</keyword>
<evidence type="ECO:0000256" key="1">
    <source>
        <dbReference type="ARBA" id="ARBA00022679"/>
    </source>
</evidence>
<dbReference type="FunFam" id="3.30.200.20:FF:000034">
    <property type="entry name" value="Kinase suppressor of Ras 1"/>
    <property type="match status" value="1"/>
</dbReference>
<comment type="catalytic activity">
    <reaction evidence="6">
        <text>L-seryl-[protein] + ATP = O-phospho-L-seryl-[protein] + ADP + H(+)</text>
        <dbReference type="Rhea" id="RHEA:17989"/>
        <dbReference type="Rhea" id="RHEA-COMP:9863"/>
        <dbReference type="Rhea" id="RHEA-COMP:11604"/>
        <dbReference type="ChEBI" id="CHEBI:15378"/>
        <dbReference type="ChEBI" id="CHEBI:29999"/>
        <dbReference type="ChEBI" id="CHEBI:30616"/>
        <dbReference type="ChEBI" id="CHEBI:83421"/>
        <dbReference type="ChEBI" id="CHEBI:456216"/>
        <dbReference type="EC" id="2.7.11.1"/>
    </reaction>
</comment>
<dbReference type="AlphaFoldDB" id="A0A024TNT8"/>
<dbReference type="InterPro" id="IPR051681">
    <property type="entry name" value="Ser/Thr_Kinases-Pseudokinases"/>
</dbReference>
<dbReference type="PROSITE" id="PS50017">
    <property type="entry name" value="DEATH_DOMAIN"/>
    <property type="match status" value="1"/>
</dbReference>
<reference evidence="9" key="1">
    <citation type="submission" date="2013-12" db="EMBL/GenBank/DDBJ databases">
        <title>The Genome Sequence of Aphanomyces invadans NJM9701.</title>
        <authorList>
            <consortium name="The Broad Institute Genomics Platform"/>
            <person name="Russ C."/>
            <person name="Tyler B."/>
            <person name="van West P."/>
            <person name="Dieguez-Uribeondo J."/>
            <person name="Young S.K."/>
            <person name="Zeng Q."/>
            <person name="Gargeya S."/>
            <person name="Fitzgerald M."/>
            <person name="Abouelleil A."/>
            <person name="Alvarado L."/>
            <person name="Chapman S.B."/>
            <person name="Gainer-Dewar J."/>
            <person name="Goldberg J."/>
            <person name="Griggs A."/>
            <person name="Gujja S."/>
            <person name="Hansen M."/>
            <person name="Howarth C."/>
            <person name="Imamovic A."/>
            <person name="Ireland A."/>
            <person name="Larimer J."/>
            <person name="McCowan C."/>
            <person name="Murphy C."/>
            <person name="Pearson M."/>
            <person name="Poon T.W."/>
            <person name="Priest M."/>
            <person name="Roberts A."/>
            <person name="Saif S."/>
            <person name="Shea T."/>
            <person name="Sykes S."/>
            <person name="Wortman J."/>
            <person name="Nusbaum C."/>
            <person name="Birren B."/>
        </authorList>
    </citation>
    <scope>NUCLEOTIDE SEQUENCE [LARGE SCALE GENOMIC DNA]</scope>
    <source>
        <strain evidence="9">NJM9701</strain>
    </source>
</reference>
<dbReference type="InterPro" id="IPR001245">
    <property type="entry name" value="Ser-Thr/Tyr_kinase_cat_dom"/>
</dbReference>
<dbReference type="Gene3D" id="3.30.200.20">
    <property type="entry name" value="Phosphorylase Kinase, domain 1"/>
    <property type="match status" value="1"/>
</dbReference>
<dbReference type="PANTHER" id="PTHR44329:SF289">
    <property type="entry name" value="SERINE_THREONINE-PROTEIN KINASE VIK"/>
    <property type="match status" value="1"/>
</dbReference>
<dbReference type="PIRSF" id="PIRSF000654">
    <property type="entry name" value="Integrin-linked_kinase"/>
    <property type="match status" value="1"/>
</dbReference>
<dbReference type="PROSITE" id="PS00108">
    <property type="entry name" value="PROTEIN_KINASE_ST"/>
    <property type="match status" value="1"/>
</dbReference>
<dbReference type="GO" id="GO:0007165">
    <property type="term" value="P:signal transduction"/>
    <property type="evidence" value="ECO:0007669"/>
    <property type="project" value="InterPro"/>
</dbReference>
<dbReference type="SMART" id="SM00220">
    <property type="entry name" value="S_TKc"/>
    <property type="match status" value="1"/>
</dbReference>
<dbReference type="Pfam" id="PF07714">
    <property type="entry name" value="PK_Tyr_Ser-Thr"/>
    <property type="match status" value="1"/>
</dbReference>
<dbReference type="InterPro" id="IPR011009">
    <property type="entry name" value="Kinase-like_dom_sf"/>
</dbReference>
<dbReference type="STRING" id="157072.A0A024TNT8"/>
<dbReference type="GO" id="GO:0005524">
    <property type="term" value="F:ATP binding"/>
    <property type="evidence" value="ECO:0007669"/>
    <property type="project" value="UniProtKB-KW"/>
</dbReference>
<dbReference type="CDD" id="cd13999">
    <property type="entry name" value="STKc_MAP3K-like"/>
    <property type="match status" value="1"/>
</dbReference>
<evidence type="ECO:0000256" key="6">
    <source>
        <dbReference type="ARBA" id="ARBA00048679"/>
    </source>
</evidence>
<feature type="domain" description="Protein kinase" evidence="7">
    <location>
        <begin position="22"/>
        <end position="266"/>
    </location>
</feature>
<evidence type="ECO:0000259" key="8">
    <source>
        <dbReference type="PROSITE" id="PS50017"/>
    </source>
</evidence>
<keyword evidence="1" id="KW-0808">Transferase</keyword>
<gene>
    <name evidence="9" type="ORF">H310_11093</name>
</gene>
<dbReference type="RefSeq" id="XP_008875867.1">
    <property type="nucleotide sequence ID" value="XM_008877645.1"/>
</dbReference>
<evidence type="ECO:0000313" key="9">
    <source>
        <dbReference type="EMBL" id="ETV95674.1"/>
    </source>
</evidence>
<organism evidence="9">
    <name type="scientific">Aphanomyces invadans</name>
    <dbReference type="NCBI Taxonomy" id="157072"/>
    <lineage>
        <taxon>Eukaryota</taxon>
        <taxon>Sar</taxon>
        <taxon>Stramenopiles</taxon>
        <taxon>Oomycota</taxon>
        <taxon>Saprolegniomycetes</taxon>
        <taxon>Saprolegniales</taxon>
        <taxon>Verrucalvaceae</taxon>
        <taxon>Aphanomyces</taxon>
    </lineage>
</organism>
<dbReference type="VEuPathDB" id="FungiDB:H310_11093"/>
<dbReference type="GO" id="GO:0004674">
    <property type="term" value="F:protein serine/threonine kinase activity"/>
    <property type="evidence" value="ECO:0007669"/>
    <property type="project" value="UniProtKB-EC"/>
</dbReference>
<evidence type="ECO:0000256" key="5">
    <source>
        <dbReference type="ARBA" id="ARBA00047899"/>
    </source>
</evidence>
<accession>A0A024TNT8</accession>
<dbReference type="InterPro" id="IPR000488">
    <property type="entry name" value="Death_dom"/>
</dbReference>
<dbReference type="InterPro" id="IPR000719">
    <property type="entry name" value="Prot_kinase_dom"/>
</dbReference>
<sequence>MVTRGGDKDGGGGWTSIPFKELTVGDKIGGGGVGIVYRGRYQGRPVALKTLFDPRVDHALKQEFMDELLVMSKLVHPNVVEFIGACIEPPNLCFVMELCSMSLYDQLHGTNEPISVSALVKMATSIASAMQYLHSLTPAIVHRDLKSQNVLLDATGTVKLCDFGLVCTKEGTAGTPAYMPPELLAGKPFSKAVDVHMFGMLLWEMFARDIPFRGYAVDDIQRKVLHGDRPSIPTIDCPPSCQDLMRQCWSAEPSHRPTFDAIHRMLSAVDVKSVVHAVDNIMEEDALDSLMMGGKKVGGRRK</sequence>
<name>A0A024TNT8_9STRA</name>
<keyword evidence="3 9" id="KW-0418">Kinase</keyword>
<dbReference type="EMBL" id="KI913980">
    <property type="protein sequence ID" value="ETV95674.1"/>
    <property type="molecule type" value="Genomic_DNA"/>
</dbReference>
<dbReference type="Gene3D" id="1.10.510.10">
    <property type="entry name" value="Transferase(Phosphotransferase) domain 1"/>
    <property type="match status" value="1"/>
</dbReference>
<dbReference type="InterPro" id="IPR008271">
    <property type="entry name" value="Ser/Thr_kinase_AS"/>
</dbReference>
<dbReference type="eggNOG" id="KOG0192">
    <property type="taxonomic scope" value="Eukaryota"/>
</dbReference>
<dbReference type="SUPFAM" id="SSF56112">
    <property type="entry name" value="Protein kinase-like (PK-like)"/>
    <property type="match status" value="1"/>
</dbReference>
<evidence type="ECO:0000256" key="4">
    <source>
        <dbReference type="ARBA" id="ARBA00022840"/>
    </source>
</evidence>
<protein>
    <submittedName>
        <fullName evidence="9">TKL protein kinase</fullName>
    </submittedName>
</protein>
<dbReference type="PROSITE" id="PS50011">
    <property type="entry name" value="PROTEIN_KINASE_DOM"/>
    <property type="match status" value="1"/>
</dbReference>
<evidence type="ECO:0000256" key="2">
    <source>
        <dbReference type="ARBA" id="ARBA00022741"/>
    </source>
</evidence>
<dbReference type="GeneID" id="20088143"/>